<sequence length="121" mass="13446">NPLPSLLHTPSGLAIIEIQGTIHISPSPDAAATDSTTPHTPIGKLVFPYYEPNDPPESTRWMKRVHLYVGRHQRLTGEVKKLGKPLGVIRKRVTGEGEGEELEIVDVVRWKILFGLRPEPV</sequence>
<evidence type="ECO:0000256" key="1">
    <source>
        <dbReference type="ARBA" id="ARBA00004123"/>
    </source>
</evidence>
<keyword evidence="8" id="KW-1185">Reference proteome</keyword>
<dbReference type="PANTHER" id="PTHR28605">
    <property type="entry name" value="CTF8, CHROMOSOME TRANSMISSION FIDELITY FACTOR 8 HOMOLOG (S. CEREVISIAE)"/>
    <property type="match status" value="1"/>
</dbReference>
<dbReference type="Proteomes" id="UP000799776">
    <property type="component" value="Unassembled WGS sequence"/>
</dbReference>
<evidence type="ECO:0008006" key="9">
    <source>
        <dbReference type="Google" id="ProtNLM"/>
    </source>
</evidence>
<evidence type="ECO:0000256" key="6">
    <source>
        <dbReference type="ARBA" id="ARBA00038447"/>
    </source>
</evidence>
<organism evidence="7 8">
    <name type="scientific">Saccharata proteae CBS 121410</name>
    <dbReference type="NCBI Taxonomy" id="1314787"/>
    <lineage>
        <taxon>Eukaryota</taxon>
        <taxon>Fungi</taxon>
        <taxon>Dikarya</taxon>
        <taxon>Ascomycota</taxon>
        <taxon>Pezizomycotina</taxon>
        <taxon>Dothideomycetes</taxon>
        <taxon>Dothideomycetes incertae sedis</taxon>
        <taxon>Botryosphaeriales</taxon>
        <taxon>Saccharataceae</taxon>
        <taxon>Saccharata</taxon>
    </lineage>
</organism>
<reference evidence="7" key="1">
    <citation type="journal article" date="2020" name="Stud. Mycol.">
        <title>101 Dothideomycetes genomes: a test case for predicting lifestyles and emergence of pathogens.</title>
        <authorList>
            <person name="Haridas S."/>
            <person name="Albert R."/>
            <person name="Binder M."/>
            <person name="Bloem J."/>
            <person name="Labutti K."/>
            <person name="Salamov A."/>
            <person name="Andreopoulos B."/>
            <person name="Baker S."/>
            <person name="Barry K."/>
            <person name="Bills G."/>
            <person name="Bluhm B."/>
            <person name="Cannon C."/>
            <person name="Castanera R."/>
            <person name="Culley D."/>
            <person name="Daum C."/>
            <person name="Ezra D."/>
            <person name="Gonzalez J."/>
            <person name="Henrissat B."/>
            <person name="Kuo A."/>
            <person name="Liang C."/>
            <person name="Lipzen A."/>
            <person name="Lutzoni F."/>
            <person name="Magnuson J."/>
            <person name="Mondo S."/>
            <person name="Nolan M."/>
            <person name="Ohm R."/>
            <person name="Pangilinan J."/>
            <person name="Park H.-J."/>
            <person name="Ramirez L."/>
            <person name="Alfaro M."/>
            <person name="Sun H."/>
            <person name="Tritt A."/>
            <person name="Yoshinaga Y."/>
            <person name="Zwiers L.-H."/>
            <person name="Turgeon B."/>
            <person name="Goodwin S."/>
            <person name="Spatafora J."/>
            <person name="Crous P."/>
            <person name="Grigoriev I."/>
        </authorList>
    </citation>
    <scope>NUCLEOTIDE SEQUENCE</scope>
    <source>
        <strain evidence="7">CBS 121410</strain>
    </source>
</reference>
<comment type="similarity">
    <text evidence="6">Belongs to the CTF8 family.</text>
</comment>
<name>A0A9P4HZ64_9PEZI</name>
<dbReference type="GO" id="GO:0007064">
    <property type="term" value="P:mitotic sister chromatid cohesion"/>
    <property type="evidence" value="ECO:0007669"/>
    <property type="project" value="InterPro"/>
</dbReference>
<dbReference type="GO" id="GO:0003677">
    <property type="term" value="F:DNA binding"/>
    <property type="evidence" value="ECO:0007669"/>
    <property type="project" value="UniProtKB-KW"/>
</dbReference>
<keyword evidence="3" id="KW-0238">DNA-binding</keyword>
<dbReference type="InterPro" id="IPR018607">
    <property type="entry name" value="Ctf8"/>
</dbReference>
<accession>A0A9P4HZ64</accession>
<evidence type="ECO:0000313" key="7">
    <source>
        <dbReference type="EMBL" id="KAF2090217.1"/>
    </source>
</evidence>
<evidence type="ECO:0000256" key="4">
    <source>
        <dbReference type="ARBA" id="ARBA00023242"/>
    </source>
</evidence>
<feature type="non-terminal residue" evidence="7">
    <location>
        <position position="121"/>
    </location>
</feature>
<evidence type="ECO:0000313" key="8">
    <source>
        <dbReference type="Proteomes" id="UP000799776"/>
    </source>
</evidence>
<gene>
    <name evidence="7" type="ORF">K490DRAFT_3919</name>
</gene>
<keyword evidence="4" id="KW-0539">Nucleus</keyword>
<dbReference type="EMBL" id="ML978713">
    <property type="protein sequence ID" value="KAF2090217.1"/>
    <property type="molecule type" value="Genomic_DNA"/>
</dbReference>
<dbReference type="Pfam" id="PF09696">
    <property type="entry name" value="Ctf8"/>
    <property type="match status" value="1"/>
</dbReference>
<proteinExistence type="inferred from homology"/>
<evidence type="ECO:0000256" key="5">
    <source>
        <dbReference type="ARBA" id="ARBA00023306"/>
    </source>
</evidence>
<dbReference type="GO" id="GO:0006260">
    <property type="term" value="P:DNA replication"/>
    <property type="evidence" value="ECO:0007669"/>
    <property type="project" value="UniProtKB-KW"/>
</dbReference>
<protein>
    <recommendedName>
        <fullName evidence="9">Sister chromatid cohesion protein Ctf8</fullName>
    </recommendedName>
</protein>
<feature type="non-terminal residue" evidence="7">
    <location>
        <position position="1"/>
    </location>
</feature>
<keyword evidence="2" id="KW-0235">DNA replication</keyword>
<dbReference type="AlphaFoldDB" id="A0A9P4HZ64"/>
<keyword evidence="5" id="KW-0131">Cell cycle</keyword>
<dbReference type="OrthoDB" id="121932at2759"/>
<comment type="caution">
    <text evidence="7">The sequence shown here is derived from an EMBL/GenBank/DDBJ whole genome shotgun (WGS) entry which is preliminary data.</text>
</comment>
<dbReference type="PANTHER" id="PTHR28605:SF1">
    <property type="entry name" value="CHROMOSOME TRANSMISSION FIDELITY FACTOR 8"/>
    <property type="match status" value="1"/>
</dbReference>
<evidence type="ECO:0000256" key="3">
    <source>
        <dbReference type="ARBA" id="ARBA00023125"/>
    </source>
</evidence>
<dbReference type="GO" id="GO:0031390">
    <property type="term" value="C:Ctf18 RFC-like complex"/>
    <property type="evidence" value="ECO:0007669"/>
    <property type="project" value="InterPro"/>
</dbReference>
<evidence type="ECO:0000256" key="2">
    <source>
        <dbReference type="ARBA" id="ARBA00022705"/>
    </source>
</evidence>
<comment type="subcellular location">
    <subcellularLocation>
        <location evidence="1">Nucleus</location>
    </subcellularLocation>
</comment>